<keyword evidence="1" id="KW-0808">Transferase</keyword>
<evidence type="ECO:0000313" key="1">
    <source>
        <dbReference type="EMBL" id="MBW94949.1"/>
    </source>
</evidence>
<dbReference type="EMBL" id="GGEC01014466">
    <property type="protein sequence ID" value="MBW94949.1"/>
    <property type="molecule type" value="Transcribed_RNA"/>
</dbReference>
<organism evidence="1">
    <name type="scientific">Rhizophora mucronata</name>
    <name type="common">Asiatic mangrove</name>
    <dbReference type="NCBI Taxonomy" id="61149"/>
    <lineage>
        <taxon>Eukaryota</taxon>
        <taxon>Viridiplantae</taxon>
        <taxon>Streptophyta</taxon>
        <taxon>Embryophyta</taxon>
        <taxon>Tracheophyta</taxon>
        <taxon>Spermatophyta</taxon>
        <taxon>Magnoliopsida</taxon>
        <taxon>eudicotyledons</taxon>
        <taxon>Gunneridae</taxon>
        <taxon>Pentapetalae</taxon>
        <taxon>rosids</taxon>
        <taxon>fabids</taxon>
        <taxon>Malpighiales</taxon>
        <taxon>Rhizophoraceae</taxon>
        <taxon>Rhizophora</taxon>
    </lineage>
</organism>
<dbReference type="GO" id="GO:0016301">
    <property type="term" value="F:kinase activity"/>
    <property type="evidence" value="ECO:0007669"/>
    <property type="project" value="UniProtKB-KW"/>
</dbReference>
<dbReference type="AlphaFoldDB" id="A0A2P2JND5"/>
<protein>
    <submittedName>
        <fullName evidence="1">Serine/threonine-protein kinase HT1</fullName>
    </submittedName>
</protein>
<reference evidence="1" key="1">
    <citation type="submission" date="2018-02" db="EMBL/GenBank/DDBJ databases">
        <title>Rhizophora mucronata_Transcriptome.</title>
        <authorList>
            <person name="Meera S.P."/>
            <person name="Sreeshan A."/>
            <person name="Augustine A."/>
        </authorList>
    </citation>
    <scope>NUCLEOTIDE SEQUENCE</scope>
    <source>
        <tissue evidence="1">Leaf</tissue>
    </source>
</reference>
<keyword evidence="1" id="KW-0418">Kinase</keyword>
<accession>A0A2P2JND5</accession>
<sequence>MDYGEEQEQERRRRRRRIWRRIAKTTFRQQLLLNKARMGD</sequence>
<proteinExistence type="predicted"/>
<name>A0A2P2JND5_RHIMU</name>